<dbReference type="Proteomes" id="UP000198769">
    <property type="component" value="Unassembled WGS sequence"/>
</dbReference>
<proteinExistence type="predicted"/>
<dbReference type="AlphaFoldDB" id="A0A1I4YQL2"/>
<gene>
    <name evidence="1" type="ORF">SAMN05421594_2609</name>
</gene>
<sequence length="101" mass="11350">MHCMKNFILPMFIVVSPLLHNVRAQVGINTSIRASSLDISVCIKNIAKGTQTTTDINTFSLNTSTLSNEVYHSSHSHSFLYPSGYTILKTHTMLRLKNRKI</sequence>
<evidence type="ECO:0000313" key="1">
    <source>
        <dbReference type="EMBL" id="SFN40325.1"/>
    </source>
</evidence>
<protein>
    <submittedName>
        <fullName evidence="1">Uncharacterized protein</fullName>
    </submittedName>
</protein>
<evidence type="ECO:0000313" key="2">
    <source>
        <dbReference type="Proteomes" id="UP000198769"/>
    </source>
</evidence>
<dbReference type="EMBL" id="FOVD01000003">
    <property type="protein sequence ID" value="SFN40325.1"/>
    <property type="molecule type" value="Genomic_DNA"/>
</dbReference>
<keyword evidence="2" id="KW-1185">Reference proteome</keyword>
<organism evidence="1 2">
    <name type="scientific">Chryseobacterium oleae</name>
    <dbReference type="NCBI Taxonomy" id="491207"/>
    <lineage>
        <taxon>Bacteria</taxon>
        <taxon>Pseudomonadati</taxon>
        <taxon>Bacteroidota</taxon>
        <taxon>Flavobacteriia</taxon>
        <taxon>Flavobacteriales</taxon>
        <taxon>Weeksellaceae</taxon>
        <taxon>Chryseobacterium group</taxon>
        <taxon>Chryseobacterium</taxon>
    </lineage>
</organism>
<reference evidence="2" key="1">
    <citation type="submission" date="2016-10" db="EMBL/GenBank/DDBJ databases">
        <authorList>
            <person name="Varghese N."/>
            <person name="Submissions S."/>
        </authorList>
    </citation>
    <scope>NUCLEOTIDE SEQUENCE [LARGE SCALE GENOMIC DNA]</scope>
    <source>
        <strain evidence="2">DSM 25575</strain>
    </source>
</reference>
<accession>A0A1I4YQL2</accession>
<name>A0A1I4YQL2_CHROL</name>